<dbReference type="PANTHER" id="PTHR43201">
    <property type="entry name" value="ACYL-COA SYNTHETASE"/>
    <property type="match status" value="1"/>
</dbReference>
<gene>
    <name evidence="4" type="ORF">PU560_12205</name>
</gene>
<sequence>MIDKHGVWTWRDLSEAVNGVAGLLSGWIDRPYGRVLFLAEDSAWHHVTLLACGDAGYIFVPLNAKYLPQDVERASEQIAPSLILVEPEHAEKARLLDMERVGEVGPLTAYVPRGGAGAPTSGEAPVLRRRPFLITLTSGSTGRPKPVLYSTEGELACMEMFSSLWRLNHNDVVLAPLPLAWIYGLSTSYLSALYAGSRSVIVPRFSPRLILAYLERSEVTMTLGVSTQYRILAEVFESHGRDPFGGRLRMAVAGGERRNEAALGRFSELTGAPVFDLYASSEWRPGFGYDPLVHVAPVVGSCGPLIAGVEVELRAGDGTAAQGEGELFGRSPGNFMGYFTPEGIVAEEVLPENWLPIGDGFRLAEDGFGFVLDRHSGTIVRGGENISPAEVEDAINSHPDVVESVVVGLPDPEYGEAVAAVVVLRTGREGDPAGLAEHVA</sequence>
<name>A0ABT5TZ34_9MICO</name>
<dbReference type="InterPro" id="IPR025110">
    <property type="entry name" value="AMP-bd_C"/>
</dbReference>
<dbReference type="Gene3D" id="3.30.300.30">
    <property type="match status" value="1"/>
</dbReference>
<evidence type="ECO:0000313" key="4">
    <source>
        <dbReference type="EMBL" id="MDD9207222.1"/>
    </source>
</evidence>
<dbReference type="PROSITE" id="PS00455">
    <property type="entry name" value="AMP_BINDING"/>
    <property type="match status" value="1"/>
</dbReference>
<evidence type="ECO:0000313" key="5">
    <source>
        <dbReference type="Proteomes" id="UP001165561"/>
    </source>
</evidence>
<dbReference type="InterPro" id="IPR020845">
    <property type="entry name" value="AMP-binding_CS"/>
</dbReference>
<dbReference type="InterPro" id="IPR045851">
    <property type="entry name" value="AMP-bd_C_sf"/>
</dbReference>
<evidence type="ECO:0000256" key="1">
    <source>
        <dbReference type="ARBA" id="ARBA00006432"/>
    </source>
</evidence>
<organism evidence="4 5">
    <name type="scientific">Georgenia halotolerans</name>
    <dbReference type="NCBI Taxonomy" id="3028317"/>
    <lineage>
        <taxon>Bacteria</taxon>
        <taxon>Bacillati</taxon>
        <taxon>Actinomycetota</taxon>
        <taxon>Actinomycetes</taxon>
        <taxon>Micrococcales</taxon>
        <taxon>Bogoriellaceae</taxon>
        <taxon>Georgenia</taxon>
    </lineage>
</organism>
<comment type="similarity">
    <text evidence="1">Belongs to the ATP-dependent AMP-binding enzyme family.</text>
</comment>
<evidence type="ECO:0000259" key="2">
    <source>
        <dbReference type="Pfam" id="PF00501"/>
    </source>
</evidence>
<dbReference type="Gene3D" id="3.40.50.12780">
    <property type="entry name" value="N-terminal domain of ligase-like"/>
    <property type="match status" value="1"/>
</dbReference>
<dbReference type="Proteomes" id="UP001165561">
    <property type="component" value="Unassembled WGS sequence"/>
</dbReference>
<reference evidence="4" key="1">
    <citation type="submission" date="2023-02" db="EMBL/GenBank/DDBJ databases">
        <title>Georgenia sp.10Sc9-8, isolated from a soil sample collected from the Taklamakan desert.</title>
        <authorList>
            <person name="Liu S."/>
        </authorList>
    </citation>
    <scope>NUCLEOTIDE SEQUENCE</scope>
    <source>
        <strain evidence="4">10Sc9-8</strain>
    </source>
</reference>
<feature type="domain" description="AMP-binding enzyme C-terminal" evidence="3">
    <location>
        <begin position="390"/>
        <end position="439"/>
    </location>
</feature>
<dbReference type="Pfam" id="PF00501">
    <property type="entry name" value="AMP-binding"/>
    <property type="match status" value="1"/>
</dbReference>
<dbReference type="SUPFAM" id="SSF56801">
    <property type="entry name" value="Acetyl-CoA synthetase-like"/>
    <property type="match status" value="1"/>
</dbReference>
<protein>
    <submittedName>
        <fullName evidence="4">Class I adenylate-forming enzyme family protein</fullName>
    </submittedName>
</protein>
<keyword evidence="5" id="KW-1185">Reference proteome</keyword>
<dbReference type="PANTHER" id="PTHR43201:SF8">
    <property type="entry name" value="ACYL-COA SYNTHETASE FAMILY MEMBER 3"/>
    <property type="match status" value="1"/>
</dbReference>
<dbReference type="EMBL" id="JARACI010001066">
    <property type="protein sequence ID" value="MDD9207222.1"/>
    <property type="molecule type" value="Genomic_DNA"/>
</dbReference>
<dbReference type="InterPro" id="IPR042099">
    <property type="entry name" value="ANL_N_sf"/>
</dbReference>
<dbReference type="Pfam" id="PF13193">
    <property type="entry name" value="AMP-binding_C"/>
    <property type="match status" value="1"/>
</dbReference>
<comment type="caution">
    <text evidence="4">The sequence shown here is derived from an EMBL/GenBank/DDBJ whole genome shotgun (WGS) entry which is preliminary data.</text>
</comment>
<accession>A0ABT5TZ34</accession>
<feature type="non-terminal residue" evidence="4">
    <location>
        <position position="440"/>
    </location>
</feature>
<proteinExistence type="inferred from homology"/>
<feature type="domain" description="AMP-dependent synthetase/ligase" evidence="2">
    <location>
        <begin position="3"/>
        <end position="339"/>
    </location>
</feature>
<dbReference type="CDD" id="cd04433">
    <property type="entry name" value="AFD_class_I"/>
    <property type="match status" value="1"/>
</dbReference>
<dbReference type="InterPro" id="IPR000873">
    <property type="entry name" value="AMP-dep_synth/lig_dom"/>
</dbReference>
<evidence type="ECO:0000259" key="3">
    <source>
        <dbReference type="Pfam" id="PF13193"/>
    </source>
</evidence>